<dbReference type="EMBL" id="LR778114">
    <property type="protein sequence ID" value="CAB1129367.1"/>
    <property type="molecule type" value="Genomic_DNA"/>
</dbReference>
<sequence>MQTGRRRRRVLAGWAALGAWVLAGFGGGPAAGGGAPPPHARSRAAAVRTRAPAVPPVPDPAALGLRPGADRLIAGRVPLLVAWSTGFQLPWFLEVYVPAGGRWTLAYQGNVTNQIQAVEAGPAGPQGQESVLCLGLSGGSDQAGAFYNLVEAGGQVHLAGELPGVDPAFGPGRQEWFADQHYTLRWQGGHLQATGLGLAATVPAGALTAAWHIAATGAVTGPAALQAQPGQAVALLPDPAARSRSPVLLGPFTSRAAAEAAIQDGFGAMAMYQQVQGFVIQPPPGTSYWVLASWPPGRSAPAAGAVVRIAVP</sequence>
<keyword evidence="2" id="KW-1185">Reference proteome</keyword>
<protein>
    <submittedName>
        <fullName evidence="1">Uncharacterized protein</fullName>
    </submittedName>
</protein>
<gene>
    <name evidence="1" type="ORF">R50_1870</name>
</gene>
<dbReference type="AlphaFoldDB" id="A0A6F8ZHK8"/>
<dbReference type="KEGG" id="hfv:R50_1870"/>
<name>A0A6F8ZHK8_9FIRM</name>
<organism evidence="1 2">
    <name type="scientific">Candidatus Hydrogenisulfobacillus filiaventi</name>
    <dbReference type="NCBI Taxonomy" id="2707344"/>
    <lineage>
        <taxon>Bacteria</taxon>
        <taxon>Bacillati</taxon>
        <taxon>Bacillota</taxon>
        <taxon>Clostridia</taxon>
        <taxon>Eubacteriales</taxon>
        <taxon>Clostridiales Family XVII. Incertae Sedis</taxon>
        <taxon>Candidatus Hydrogenisulfobacillus</taxon>
    </lineage>
</organism>
<evidence type="ECO:0000313" key="1">
    <source>
        <dbReference type="EMBL" id="CAB1129367.1"/>
    </source>
</evidence>
<accession>A0A6F8ZHK8</accession>
<dbReference type="Proteomes" id="UP000503399">
    <property type="component" value="Chromosome"/>
</dbReference>
<reference evidence="1 2" key="1">
    <citation type="submission" date="2020-02" db="EMBL/GenBank/DDBJ databases">
        <authorList>
            <person name="Hogendoorn C."/>
        </authorList>
    </citation>
    <scope>NUCLEOTIDE SEQUENCE [LARGE SCALE GENOMIC DNA]</scope>
    <source>
        <strain evidence="1">R501</strain>
    </source>
</reference>
<proteinExistence type="predicted"/>
<evidence type="ECO:0000313" key="2">
    <source>
        <dbReference type="Proteomes" id="UP000503399"/>
    </source>
</evidence>